<feature type="transmembrane region" description="Helical" evidence="9">
    <location>
        <begin position="164"/>
        <end position="188"/>
    </location>
</feature>
<evidence type="ECO:0000259" key="10">
    <source>
        <dbReference type="PROSITE" id="PS50262"/>
    </source>
</evidence>
<reference evidence="11" key="1">
    <citation type="journal article" date="2023" name="G3 (Bethesda)">
        <title>A reference genome for the long-term kleptoplast-retaining sea slug Elysia crispata morphotype clarki.</title>
        <authorList>
            <person name="Eastman K.E."/>
            <person name="Pendleton A.L."/>
            <person name="Shaikh M.A."/>
            <person name="Suttiyut T."/>
            <person name="Ogas R."/>
            <person name="Tomko P."/>
            <person name="Gavelis G."/>
            <person name="Widhalm J.R."/>
            <person name="Wisecaver J.H."/>
        </authorList>
    </citation>
    <scope>NUCLEOTIDE SEQUENCE</scope>
    <source>
        <strain evidence="11">ECLA1</strain>
    </source>
</reference>
<feature type="transmembrane region" description="Helical" evidence="9">
    <location>
        <begin position="107"/>
        <end position="128"/>
    </location>
</feature>
<keyword evidence="12" id="KW-1185">Reference proteome</keyword>
<dbReference type="InterPro" id="IPR050125">
    <property type="entry name" value="GPCR_opsins"/>
</dbReference>
<dbReference type="GO" id="GO:0004930">
    <property type="term" value="F:G protein-coupled receptor activity"/>
    <property type="evidence" value="ECO:0007669"/>
    <property type="project" value="UniProtKB-KW"/>
</dbReference>
<dbReference type="EMBL" id="JAWDGP010006574">
    <property type="protein sequence ID" value="KAK3738776.1"/>
    <property type="molecule type" value="Genomic_DNA"/>
</dbReference>
<evidence type="ECO:0000313" key="12">
    <source>
        <dbReference type="Proteomes" id="UP001283361"/>
    </source>
</evidence>
<keyword evidence="6 8" id="KW-0675">Receptor</keyword>
<feature type="transmembrane region" description="Helical" evidence="9">
    <location>
        <begin position="20"/>
        <end position="39"/>
    </location>
</feature>
<dbReference type="PROSITE" id="PS50262">
    <property type="entry name" value="G_PROTEIN_RECEP_F1_2"/>
    <property type="match status" value="1"/>
</dbReference>
<evidence type="ECO:0000256" key="2">
    <source>
        <dbReference type="ARBA" id="ARBA00022692"/>
    </source>
</evidence>
<evidence type="ECO:0000256" key="3">
    <source>
        <dbReference type="ARBA" id="ARBA00022989"/>
    </source>
</evidence>
<evidence type="ECO:0000313" key="11">
    <source>
        <dbReference type="EMBL" id="KAK3738776.1"/>
    </source>
</evidence>
<dbReference type="GO" id="GO:0016020">
    <property type="term" value="C:membrane"/>
    <property type="evidence" value="ECO:0007669"/>
    <property type="project" value="UniProtKB-SubCell"/>
</dbReference>
<dbReference type="Pfam" id="PF00001">
    <property type="entry name" value="7tm_1"/>
    <property type="match status" value="1"/>
</dbReference>
<sequence>MTSAWAHRWLWGRAGSVAEGFLVYFLGLSSMYILMAIAVDRYIAISKPLLGAKITKKMAVISCGMCFVGGFLWSVMPLMGWNEYTLEGAGISSSVVWESTDPSYTSFIYVIFFACLVLPLCVMFYSYYGVLNTLRSLNQNSVWDMNSRVAKKNLAIEKKMFKTAILIIGAFLFCWLPYAIVSFIAAFAGHHILPSFLATVPPIFAKTQGLASPIILVTRHKAFQRAFVVTFIVGRRRQLRRGGTLTPARMETLIRGVFRLSAKPWNRHATAQPQSL</sequence>
<keyword evidence="3 9" id="KW-1133">Transmembrane helix</keyword>
<keyword evidence="7 8" id="KW-0807">Transducer</keyword>
<keyword evidence="2 8" id="KW-0812">Transmembrane</keyword>
<dbReference type="AlphaFoldDB" id="A0AAE0YAN9"/>
<proteinExistence type="inferred from homology"/>
<dbReference type="CDD" id="cd14969">
    <property type="entry name" value="7tmA_Opsins_type2_animals"/>
    <property type="match status" value="1"/>
</dbReference>
<evidence type="ECO:0000256" key="8">
    <source>
        <dbReference type="RuleBase" id="RU000688"/>
    </source>
</evidence>
<dbReference type="PRINTS" id="PR00237">
    <property type="entry name" value="GPCRRHODOPSN"/>
</dbReference>
<evidence type="ECO:0000256" key="9">
    <source>
        <dbReference type="SAM" id="Phobius"/>
    </source>
</evidence>
<evidence type="ECO:0000256" key="5">
    <source>
        <dbReference type="ARBA" id="ARBA00023136"/>
    </source>
</evidence>
<protein>
    <recommendedName>
        <fullName evidence="10">G-protein coupled receptors family 1 profile domain-containing protein</fullName>
    </recommendedName>
</protein>
<dbReference type="InterPro" id="IPR000276">
    <property type="entry name" value="GPCR_Rhodpsn"/>
</dbReference>
<feature type="transmembrane region" description="Helical" evidence="9">
    <location>
        <begin position="59"/>
        <end position="76"/>
    </location>
</feature>
<evidence type="ECO:0000256" key="6">
    <source>
        <dbReference type="ARBA" id="ARBA00023170"/>
    </source>
</evidence>
<dbReference type="Gene3D" id="1.20.1070.10">
    <property type="entry name" value="Rhodopsin 7-helix transmembrane proteins"/>
    <property type="match status" value="1"/>
</dbReference>
<gene>
    <name evidence="11" type="ORF">RRG08_035656</name>
</gene>
<evidence type="ECO:0000256" key="4">
    <source>
        <dbReference type="ARBA" id="ARBA00023040"/>
    </source>
</evidence>
<feature type="domain" description="G-protein coupled receptors family 1 profile" evidence="10">
    <location>
        <begin position="1"/>
        <end position="216"/>
    </location>
</feature>
<organism evidence="11 12">
    <name type="scientific">Elysia crispata</name>
    <name type="common">lettuce slug</name>
    <dbReference type="NCBI Taxonomy" id="231223"/>
    <lineage>
        <taxon>Eukaryota</taxon>
        <taxon>Metazoa</taxon>
        <taxon>Spiralia</taxon>
        <taxon>Lophotrochozoa</taxon>
        <taxon>Mollusca</taxon>
        <taxon>Gastropoda</taxon>
        <taxon>Heterobranchia</taxon>
        <taxon>Euthyneura</taxon>
        <taxon>Panpulmonata</taxon>
        <taxon>Sacoglossa</taxon>
        <taxon>Placobranchoidea</taxon>
        <taxon>Plakobranchidae</taxon>
        <taxon>Elysia</taxon>
    </lineage>
</organism>
<evidence type="ECO:0000256" key="1">
    <source>
        <dbReference type="ARBA" id="ARBA00004141"/>
    </source>
</evidence>
<dbReference type="InterPro" id="IPR017452">
    <property type="entry name" value="GPCR_Rhodpsn_7TM"/>
</dbReference>
<keyword evidence="5 9" id="KW-0472">Membrane</keyword>
<dbReference type="PANTHER" id="PTHR24240">
    <property type="entry name" value="OPSIN"/>
    <property type="match status" value="1"/>
</dbReference>
<comment type="similarity">
    <text evidence="8">Belongs to the G-protein coupled receptor 1 family.</text>
</comment>
<dbReference type="Proteomes" id="UP001283361">
    <property type="component" value="Unassembled WGS sequence"/>
</dbReference>
<accession>A0AAE0YAN9</accession>
<keyword evidence="4 8" id="KW-0297">G-protein coupled receptor</keyword>
<comment type="subcellular location">
    <subcellularLocation>
        <location evidence="1">Membrane</location>
        <topology evidence="1">Multi-pass membrane protein</topology>
    </subcellularLocation>
</comment>
<evidence type="ECO:0000256" key="7">
    <source>
        <dbReference type="ARBA" id="ARBA00023224"/>
    </source>
</evidence>
<dbReference type="PROSITE" id="PS00237">
    <property type="entry name" value="G_PROTEIN_RECEP_F1_1"/>
    <property type="match status" value="1"/>
</dbReference>
<comment type="caution">
    <text evidence="11">The sequence shown here is derived from an EMBL/GenBank/DDBJ whole genome shotgun (WGS) entry which is preliminary data.</text>
</comment>
<name>A0AAE0YAN9_9GAST</name>
<dbReference type="SUPFAM" id="SSF81321">
    <property type="entry name" value="Family A G protein-coupled receptor-like"/>
    <property type="match status" value="1"/>
</dbReference>